<evidence type="ECO:0000256" key="2">
    <source>
        <dbReference type="ARBA" id="ARBA00023125"/>
    </source>
</evidence>
<dbReference type="SMART" id="SM00380">
    <property type="entry name" value="AP2"/>
    <property type="match status" value="1"/>
</dbReference>
<dbReference type="SUPFAM" id="SSF54171">
    <property type="entry name" value="DNA-binding domain"/>
    <property type="match status" value="1"/>
</dbReference>
<dbReference type="Gene3D" id="3.90.75.20">
    <property type="match status" value="1"/>
</dbReference>
<dbReference type="SUPFAM" id="SSF54060">
    <property type="entry name" value="His-Me finger endonucleases"/>
    <property type="match status" value="1"/>
</dbReference>
<dbReference type="Gene3D" id="3.30.730.10">
    <property type="entry name" value="AP2/ERF domain"/>
    <property type="match status" value="1"/>
</dbReference>
<dbReference type="InterPro" id="IPR001471">
    <property type="entry name" value="AP2/ERF_dom"/>
</dbReference>
<comment type="caution">
    <text evidence="5">The sequence shown here is derived from an EMBL/GenBank/DDBJ whole genome shotgun (WGS) entry which is preliminary data.</text>
</comment>
<gene>
    <name evidence="5" type="ORF">GGR04_001079</name>
</gene>
<dbReference type="Pfam" id="PF13392">
    <property type="entry name" value="HNH_3"/>
    <property type="match status" value="1"/>
</dbReference>
<keyword evidence="3" id="KW-0804">Transcription</keyword>
<sequence>MSKELPDQALLLSLLSYEADTGRLTRKALPLEHFMGSGHPGGPSLAALIYNARNAGREAFTTSDARGYKHGKVQGVNYQAHRVIWKMVHGEDPNIIDHIDGDPSNNRIGNLRSCTNEQNCRNYKKPAGSSSYRGVCWVRRDKRWAARISVGKLGKMSLGNFRSEIEAARAYDAAAVIHHGEFAILNFPEEARIRSSIEPSPVEGDRR</sequence>
<evidence type="ECO:0000313" key="6">
    <source>
        <dbReference type="Proteomes" id="UP000542776"/>
    </source>
</evidence>
<dbReference type="InterPro" id="IPR036955">
    <property type="entry name" value="AP2/ERF_dom_sf"/>
</dbReference>
<dbReference type="GO" id="GO:0003677">
    <property type="term" value="F:DNA binding"/>
    <property type="evidence" value="ECO:0007669"/>
    <property type="project" value="UniProtKB-KW"/>
</dbReference>
<dbReference type="InterPro" id="IPR003615">
    <property type="entry name" value="HNH_nuc"/>
</dbReference>
<evidence type="ECO:0000256" key="3">
    <source>
        <dbReference type="ARBA" id="ARBA00023163"/>
    </source>
</evidence>
<dbReference type="EMBL" id="JACIEK010000001">
    <property type="protein sequence ID" value="MBB3997258.1"/>
    <property type="molecule type" value="Genomic_DNA"/>
</dbReference>
<organism evidence="5 6">
    <name type="scientific">Aureimonas pseudogalii</name>
    <dbReference type="NCBI Taxonomy" id="1744844"/>
    <lineage>
        <taxon>Bacteria</taxon>
        <taxon>Pseudomonadati</taxon>
        <taxon>Pseudomonadota</taxon>
        <taxon>Alphaproteobacteria</taxon>
        <taxon>Hyphomicrobiales</taxon>
        <taxon>Aurantimonadaceae</taxon>
        <taxon>Aureimonas</taxon>
    </lineage>
</organism>
<dbReference type="Proteomes" id="UP000542776">
    <property type="component" value="Unassembled WGS sequence"/>
</dbReference>
<feature type="domain" description="AP2/ERF" evidence="4">
    <location>
        <begin position="131"/>
        <end position="188"/>
    </location>
</feature>
<dbReference type="InterPro" id="IPR016177">
    <property type="entry name" value="DNA-bd_dom_sf"/>
</dbReference>
<evidence type="ECO:0000259" key="4">
    <source>
        <dbReference type="PROSITE" id="PS51032"/>
    </source>
</evidence>
<dbReference type="AlphaFoldDB" id="A0A7W6EFH4"/>
<keyword evidence="2" id="KW-0238">DNA-binding</keyword>
<dbReference type="RefSeq" id="WP_183198586.1">
    <property type="nucleotide sequence ID" value="NZ_JACIEK010000001.1"/>
</dbReference>
<keyword evidence="1" id="KW-0805">Transcription regulation</keyword>
<dbReference type="GO" id="GO:0003700">
    <property type="term" value="F:DNA-binding transcription factor activity"/>
    <property type="evidence" value="ECO:0007669"/>
    <property type="project" value="InterPro"/>
</dbReference>
<proteinExistence type="predicted"/>
<dbReference type="InterPro" id="IPR044925">
    <property type="entry name" value="His-Me_finger_sf"/>
</dbReference>
<evidence type="ECO:0000256" key="1">
    <source>
        <dbReference type="ARBA" id="ARBA00023015"/>
    </source>
</evidence>
<accession>A0A7W6EFH4</accession>
<dbReference type="PANTHER" id="PTHR31677:SF196">
    <property type="entry name" value="ETHYLENE-RESPONSIVE TRANSCRIPTION FACTOR ERF109"/>
    <property type="match status" value="1"/>
</dbReference>
<protein>
    <recommendedName>
        <fullName evidence="4">AP2/ERF domain-containing protein</fullName>
    </recommendedName>
</protein>
<keyword evidence="6" id="KW-1185">Reference proteome</keyword>
<name>A0A7W6EFH4_9HYPH</name>
<evidence type="ECO:0000313" key="5">
    <source>
        <dbReference type="EMBL" id="MBB3997258.1"/>
    </source>
</evidence>
<reference evidence="5 6" key="1">
    <citation type="submission" date="2020-08" db="EMBL/GenBank/DDBJ databases">
        <title>Genomic Encyclopedia of Type Strains, Phase IV (KMG-IV): sequencing the most valuable type-strain genomes for metagenomic binning, comparative biology and taxonomic classification.</title>
        <authorList>
            <person name="Goeker M."/>
        </authorList>
    </citation>
    <scope>NUCLEOTIDE SEQUENCE [LARGE SCALE GENOMIC DNA]</scope>
    <source>
        <strain evidence="5 6">DSM 102238</strain>
    </source>
</reference>
<dbReference type="PANTHER" id="PTHR31677">
    <property type="entry name" value="AP2 DOMAIN CLASS TRANSCRIPTION FACTOR"/>
    <property type="match status" value="1"/>
</dbReference>
<dbReference type="PROSITE" id="PS51032">
    <property type="entry name" value="AP2_ERF"/>
    <property type="match status" value="1"/>
</dbReference>